<dbReference type="EMBL" id="JAADJZ010000022">
    <property type="protein sequence ID" value="KAF2867603.1"/>
    <property type="molecule type" value="Genomic_DNA"/>
</dbReference>
<dbReference type="PANTHER" id="PTHR47417">
    <property type="entry name" value="SMR DOMAIN-CONTAINING PROTEIN YPL199C"/>
    <property type="match status" value="1"/>
</dbReference>
<evidence type="ECO:0000313" key="2">
    <source>
        <dbReference type="EMBL" id="KAF2867603.1"/>
    </source>
</evidence>
<dbReference type="Pfam" id="PF08590">
    <property type="entry name" value="DUF1771"/>
    <property type="match status" value="1"/>
</dbReference>
<dbReference type="OrthoDB" id="3231855at2759"/>
<evidence type="ECO:0000259" key="1">
    <source>
        <dbReference type="PROSITE" id="PS50828"/>
    </source>
</evidence>
<dbReference type="InterPro" id="IPR053020">
    <property type="entry name" value="Smr_domain_protein"/>
</dbReference>
<sequence>MAMEMMQLGSRALNHSSASTEAEYDRLRGLARHEASARSSCFDRAHAAYSAGDGGAAHTLSEQGKVHAAKMDAYNLQARDYIFRANNAEGRVAADTIDLHGLYVEEAEDVLEERIRAASARGERHLHVIVGKGNHSQGHVQRIKPRVEQVCNELGLRYETEENEGRIFVQLGGGG</sequence>
<dbReference type="Gene3D" id="3.30.1370.110">
    <property type="match status" value="1"/>
</dbReference>
<dbReference type="SMART" id="SM00463">
    <property type="entry name" value="SMR"/>
    <property type="match status" value="1"/>
</dbReference>
<proteinExistence type="predicted"/>
<dbReference type="InterPro" id="IPR002625">
    <property type="entry name" value="Smr_dom"/>
</dbReference>
<dbReference type="InterPro" id="IPR013899">
    <property type="entry name" value="DUF1771"/>
</dbReference>
<dbReference type="SUPFAM" id="SSF160443">
    <property type="entry name" value="SMR domain-like"/>
    <property type="match status" value="1"/>
</dbReference>
<comment type="caution">
    <text evidence="2">The sequence shown here is derived from an EMBL/GenBank/DDBJ whole genome shotgun (WGS) entry which is preliminary data.</text>
</comment>
<dbReference type="Proteomes" id="UP000481861">
    <property type="component" value="Unassembled WGS sequence"/>
</dbReference>
<dbReference type="AlphaFoldDB" id="A0A7C8M722"/>
<dbReference type="PANTHER" id="PTHR47417:SF1">
    <property type="entry name" value="SMR DOMAIN-CONTAINING PROTEIN YPL199C"/>
    <property type="match status" value="1"/>
</dbReference>
<feature type="non-terminal residue" evidence="2">
    <location>
        <position position="175"/>
    </location>
</feature>
<dbReference type="PROSITE" id="PS50828">
    <property type="entry name" value="SMR"/>
    <property type="match status" value="1"/>
</dbReference>
<dbReference type="InterPro" id="IPR036063">
    <property type="entry name" value="Smr_dom_sf"/>
</dbReference>
<reference evidence="2 3" key="1">
    <citation type="submission" date="2020-01" db="EMBL/GenBank/DDBJ databases">
        <authorList>
            <consortium name="DOE Joint Genome Institute"/>
            <person name="Haridas S."/>
            <person name="Albert R."/>
            <person name="Binder M."/>
            <person name="Bloem J."/>
            <person name="Labutti K."/>
            <person name="Salamov A."/>
            <person name="Andreopoulos B."/>
            <person name="Baker S.E."/>
            <person name="Barry K."/>
            <person name="Bills G."/>
            <person name="Bluhm B.H."/>
            <person name="Cannon C."/>
            <person name="Castanera R."/>
            <person name="Culley D.E."/>
            <person name="Daum C."/>
            <person name="Ezra D."/>
            <person name="Gonzalez J.B."/>
            <person name="Henrissat B."/>
            <person name="Kuo A."/>
            <person name="Liang C."/>
            <person name="Lipzen A."/>
            <person name="Lutzoni F."/>
            <person name="Magnuson J."/>
            <person name="Mondo S."/>
            <person name="Nolan M."/>
            <person name="Ohm R."/>
            <person name="Pangilinan J."/>
            <person name="Park H.-J.H."/>
            <person name="Ramirez L."/>
            <person name="Alfaro M."/>
            <person name="Sun H."/>
            <person name="Tritt A."/>
            <person name="Yoshinaga Y."/>
            <person name="Zwiers L.-H.L."/>
            <person name="Turgeon B.G."/>
            <person name="Goodwin S.B."/>
            <person name="Spatafora J.W."/>
            <person name="Crous P.W."/>
            <person name="Grigoriev I.V."/>
        </authorList>
    </citation>
    <scope>NUCLEOTIDE SEQUENCE [LARGE SCALE GENOMIC DNA]</scope>
    <source>
        <strain evidence="2 3">CBS 611.86</strain>
    </source>
</reference>
<protein>
    <recommendedName>
        <fullName evidence="1">Smr domain-containing protein</fullName>
    </recommendedName>
</protein>
<dbReference type="SMART" id="SM01162">
    <property type="entry name" value="DUF1771"/>
    <property type="match status" value="1"/>
</dbReference>
<evidence type="ECO:0000313" key="3">
    <source>
        <dbReference type="Proteomes" id="UP000481861"/>
    </source>
</evidence>
<feature type="domain" description="Smr" evidence="1">
    <location>
        <begin position="97"/>
        <end position="172"/>
    </location>
</feature>
<name>A0A7C8M722_9PLEO</name>
<organism evidence="2 3">
    <name type="scientific">Massariosphaeria phaeospora</name>
    <dbReference type="NCBI Taxonomy" id="100035"/>
    <lineage>
        <taxon>Eukaryota</taxon>
        <taxon>Fungi</taxon>
        <taxon>Dikarya</taxon>
        <taxon>Ascomycota</taxon>
        <taxon>Pezizomycotina</taxon>
        <taxon>Dothideomycetes</taxon>
        <taxon>Pleosporomycetidae</taxon>
        <taxon>Pleosporales</taxon>
        <taxon>Pleosporales incertae sedis</taxon>
        <taxon>Massariosphaeria</taxon>
    </lineage>
</organism>
<keyword evidence="3" id="KW-1185">Reference proteome</keyword>
<accession>A0A7C8M722</accession>
<dbReference type="Pfam" id="PF01713">
    <property type="entry name" value="Smr"/>
    <property type="match status" value="1"/>
</dbReference>
<gene>
    <name evidence="2" type="ORF">BDV95DRAFT_527349</name>
</gene>